<evidence type="ECO:0000313" key="2">
    <source>
        <dbReference type="EMBL" id="SNS30044.1"/>
    </source>
</evidence>
<keyword evidence="3" id="KW-1185">Reference proteome</keyword>
<accession>A0A239DDW8</accession>
<dbReference type="AlphaFoldDB" id="A0A239DDW8"/>
<dbReference type="PANTHER" id="PTHR30305">
    <property type="entry name" value="PROTEIN YJDM-RELATED"/>
    <property type="match status" value="1"/>
</dbReference>
<dbReference type="GO" id="GO:0005524">
    <property type="term" value="F:ATP binding"/>
    <property type="evidence" value="ECO:0007669"/>
    <property type="project" value="InterPro"/>
</dbReference>
<dbReference type="RefSeq" id="WP_089218571.1">
    <property type="nucleotide sequence ID" value="NZ_FZOS01000004.1"/>
</dbReference>
<dbReference type="Gene3D" id="3.40.50.300">
    <property type="entry name" value="P-loop containing nucleotide triphosphate hydrolases"/>
    <property type="match status" value="1"/>
</dbReference>
<dbReference type="InterPro" id="IPR027417">
    <property type="entry name" value="P-loop_NTPase"/>
</dbReference>
<dbReference type="Pfam" id="PF07475">
    <property type="entry name" value="Hpr_kinase_C"/>
    <property type="match status" value="1"/>
</dbReference>
<dbReference type="PANTHER" id="PTHR30305:SF1">
    <property type="entry name" value="HPR KINASE_PHOSPHORYLASE"/>
    <property type="match status" value="1"/>
</dbReference>
<keyword evidence="2" id="KW-0808">Transferase</keyword>
<reference evidence="3" key="1">
    <citation type="submission" date="2017-06" db="EMBL/GenBank/DDBJ databases">
        <authorList>
            <person name="Varghese N."/>
            <person name="Submissions S."/>
        </authorList>
    </citation>
    <scope>NUCLEOTIDE SEQUENCE [LARGE SCALE GENOMIC DNA]</scope>
    <source>
        <strain evidence="3">LNB2</strain>
    </source>
</reference>
<name>A0A239DDW8_9SPHN</name>
<dbReference type="CDD" id="cd01918">
    <property type="entry name" value="HprK_C"/>
    <property type="match status" value="1"/>
</dbReference>
<gene>
    <name evidence="2" type="ORF">SAMN06295912_10436</name>
</gene>
<dbReference type="SUPFAM" id="SSF53795">
    <property type="entry name" value="PEP carboxykinase-like"/>
    <property type="match status" value="1"/>
</dbReference>
<dbReference type="OrthoDB" id="8326226at2"/>
<evidence type="ECO:0000259" key="1">
    <source>
        <dbReference type="Pfam" id="PF07475"/>
    </source>
</evidence>
<dbReference type="GO" id="GO:0000155">
    <property type="term" value="F:phosphorelay sensor kinase activity"/>
    <property type="evidence" value="ECO:0007669"/>
    <property type="project" value="InterPro"/>
</dbReference>
<dbReference type="GO" id="GO:0006109">
    <property type="term" value="P:regulation of carbohydrate metabolic process"/>
    <property type="evidence" value="ECO:0007669"/>
    <property type="project" value="InterPro"/>
</dbReference>
<dbReference type="EMBL" id="FZOS01000004">
    <property type="protein sequence ID" value="SNS30044.1"/>
    <property type="molecule type" value="Genomic_DNA"/>
</dbReference>
<evidence type="ECO:0000313" key="3">
    <source>
        <dbReference type="Proteomes" id="UP000198281"/>
    </source>
</evidence>
<organism evidence="2 3">
    <name type="scientific">Edaphosphingomonas laterariae</name>
    <dbReference type="NCBI Taxonomy" id="861865"/>
    <lineage>
        <taxon>Bacteria</taxon>
        <taxon>Pseudomonadati</taxon>
        <taxon>Pseudomonadota</taxon>
        <taxon>Alphaproteobacteria</taxon>
        <taxon>Sphingomonadales</taxon>
        <taxon>Rhizorhabdaceae</taxon>
        <taxon>Edaphosphingomonas</taxon>
    </lineage>
</organism>
<dbReference type="Proteomes" id="UP000198281">
    <property type="component" value="Unassembled WGS sequence"/>
</dbReference>
<keyword evidence="2" id="KW-0418">Kinase</keyword>
<dbReference type="InterPro" id="IPR011104">
    <property type="entry name" value="Hpr_kin/Pase_C"/>
</dbReference>
<sequence>MNIPPLSSETLHASCIAIGGRAVLLHGRSGAGKSDLALRLIDRGAHLVSDDYTVVRRTGDRLIASAPSNIAGRIEVRGIGIVPMDALASAPVALMALLDELVERMPDDTAPTRPVAGLRLPVIALAALEASAPIKLELALARFGLPVTA</sequence>
<feature type="domain" description="HPr kinase/phosphorylase C-terminal" evidence="1">
    <location>
        <begin position="8"/>
        <end position="84"/>
    </location>
</feature>
<proteinExistence type="predicted"/>
<protein>
    <submittedName>
        <fullName evidence="2">Hpr(Ser) kinase/phosphatase</fullName>
    </submittedName>
</protein>